<dbReference type="Proteomes" id="UP000326396">
    <property type="component" value="Linkage Group LG18"/>
</dbReference>
<dbReference type="Pfam" id="PF13920">
    <property type="entry name" value="zf-C3HC4_3"/>
    <property type="match status" value="1"/>
</dbReference>
<reference evidence="1 2" key="1">
    <citation type="submission" date="2019-05" db="EMBL/GenBank/DDBJ databases">
        <title>Mikania micrantha, genome provides insights into the molecular mechanism of rapid growth.</title>
        <authorList>
            <person name="Liu B."/>
        </authorList>
    </citation>
    <scope>NUCLEOTIDE SEQUENCE [LARGE SCALE GENOMIC DNA]</scope>
    <source>
        <strain evidence="1">NLD-2019</strain>
        <tissue evidence="1">Leaf</tissue>
    </source>
</reference>
<name>A0A5N6NP99_9ASTR</name>
<evidence type="ECO:0000313" key="1">
    <source>
        <dbReference type="EMBL" id="KAD4982300.1"/>
    </source>
</evidence>
<keyword evidence="2" id="KW-1185">Reference proteome</keyword>
<protein>
    <submittedName>
        <fullName evidence="1">Uncharacterized protein</fullName>
    </submittedName>
</protein>
<dbReference type="SUPFAM" id="SSF57850">
    <property type="entry name" value="RING/U-box"/>
    <property type="match status" value="1"/>
</dbReference>
<proteinExistence type="predicted"/>
<dbReference type="PANTHER" id="PTHR46629">
    <property type="entry name" value="OS01G0917900 PROTEIN"/>
    <property type="match status" value="1"/>
</dbReference>
<organism evidence="1 2">
    <name type="scientific">Mikania micrantha</name>
    <name type="common">bitter vine</name>
    <dbReference type="NCBI Taxonomy" id="192012"/>
    <lineage>
        <taxon>Eukaryota</taxon>
        <taxon>Viridiplantae</taxon>
        <taxon>Streptophyta</taxon>
        <taxon>Embryophyta</taxon>
        <taxon>Tracheophyta</taxon>
        <taxon>Spermatophyta</taxon>
        <taxon>Magnoliopsida</taxon>
        <taxon>eudicotyledons</taxon>
        <taxon>Gunneridae</taxon>
        <taxon>Pentapetalae</taxon>
        <taxon>asterids</taxon>
        <taxon>campanulids</taxon>
        <taxon>Asterales</taxon>
        <taxon>Asteraceae</taxon>
        <taxon>Asteroideae</taxon>
        <taxon>Heliantheae alliance</taxon>
        <taxon>Eupatorieae</taxon>
        <taxon>Mikania</taxon>
    </lineage>
</organism>
<gene>
    <name evidence="1" type="ORF">E3N88_18971</name>
</gene>
<dbReference type="InterPro" id="IPR013083">
    <property type="entry name" value="Znf_RING/FYVE/PHD"/>
</dbReference>
<dbReference type="OrthoDB" id="1711136at2759"/>
<dbReference type="Gene3D" id="3.30.40.10">
    <property type="entry name" value="Zinc/RING finger domain, C3HC4 (zinc finger)"/>
    <property type="match status" value="1"/>
</dbReference>
<evidence type="ECO:0000313" key="2">
    <source>
        <dbReference type="Proteomes" id="UP000326396"/>
    </source>
</evidence>
<dbReference type="EMBL" id="SZYD01000010">
    <property type="protein sequence ID" value="KAD4982300.1"/>
    <property type="molecule type" value="Genomic_DNA"/>
</dbReference>
<comment type="caution">
    <text evidence="1">The sequence shown here is derived from an EMBL/GenBank/DDBJ whole genome shotgun (WGS) entry which is preliminary data.</text>
</comment>
<sequence>MSRFGELMALFLQESEETERNRTTIVDLLTDRAMDGGDRVRRRKSLHQRLGLKSMVCCGSTWGLGTGSSALSTHTDDDNDNDNDNNDILEIESTHQQTEVIDVIVTQPDVGFNPGCILQSPRMNLADALAAERHFRSINETGNADVQLPNQEREVATPPRMSLMRLLEETEIETDGQDEGTGRDQVCCVCMERKKGAAFIPCGHTYCRVCCREIWLNRGVVNLEELKDTKFEVA</sequence>
<accession>A0A5N6NP99</accession>
<dbReference type="AlphaFoldDB" id="A0A5N6NP99"/>